<dbReference type="OrthoDB" id="2285533at2759"/>
<evidence type="ECO:0000256" key="3">
    <source>
        <dbReference type="SAM" id="Coils"/>
    </source>
</evidence>
<evidence type="ECO:0000256" key="2">
    <source>
        <dbReference type="ARBA" id="ARBA00023242"/>
    </source>
</evidence>
<feature type="region of interest" description="Disordered" evidence="4">
    <location>
        <begin position="368"/>
        <end position="414"/>
    </location>
</feature>
<protein>
    <recommendedName>
        <fullName evidence="5">BZIP domain-containing protein</fullName>
    </recommendedName>
</protein>
<comment type="subcellular location">
    <subcellularLocation>
        <location evidence="1">Nucleus</location>
    </subcellularLocation>
</comment>
<dbReference type="Proteomes" id="UP000250043">
    <property type="component" value="Unassembled WGS sequence"/>
</dbReference>
<sequence length="479" mass="51534">MAPNSPSPPSGHSKASSGDDSKGLSEAALRKKKNADAQAAFRARRANYIATLEETVTNLEAVVIQLQNSCKDARNEVGALRAENARLRQEAKHRERMWRRFSQMKAADHSPDSQADDYPPLSPYPAHTPPCTANPMAVANVTHYPDDALRYPADQTPISYHPGAQDYQQRSPALGFAGVDSDASSDGRIHHMNSQRMTRYGEYPSYPMDPVSNGDAAWQNGTMTATGDAAGLDSSSSSHSPTYIESPSLTASDLSYSSRYNLVDEHKIPLAPLNTSAPYMFPASRSISPAVSTPTSTASSVSSTPFQFTFPDSAMGQERPEFGYRRTNGGPELTLHGGTADINSILTARNDAARYALGSRNNVAQATSPYSVVENGSNDESESVPYSYTTRSRGRPELTNSRASRSPSPGPQTICGTLAVIKAQAFGALRRTRTKTKRTADGAAKAAVEALEARGINMGIAVGPVSKRARHHHDDDMQI</sequence>
<reference evidence="6 7" key="1">
    <citation type="submission" date="2016-07" db="EMBL/GenBank/DDBJ databases">
        <title>Draft genome of the white-rot fungus Obba rivulosa 3A-2.</title>
        <authorList>
            <consortium name="DOE Joint Genome Institute"/>
            <person name="Miettinen O."/>
            <person name="Riley R."/>
            <person name="Acob R."/>
            <person name="Barry K."/>
            <person name="Cullen D."/>
            <person name="De Vries R."/>
            <person name="Hainaut M."/>
            <person name="Hatakka A."/>
            <person name="Henrissat B."/>
            <person name="Hilden K."/>
            <person name="Kuo R."/>
            <person name="Labutti K."/>
            <person name="Lipzen A."/>
            <person name="Makela M.R."/>
            <person name="Sandor L."/>
            <person name="Spatafora J.W."/>
            <person name="Grigoriev I.V."/>
            <person name="Hibbett D.S."/>
        </authorList>
    </citation>
    <scope>NUCLEOTIDE SEQUENCE [LARGE SCALE GENOMIC DNA]</scope>
    <source>
        <strain evidence="6 7">3A-2</strain>
    </source>
</reference>
<name>A0A8E2DV08_9APHY</name>
<keyword evidence="2" id="KW-0539">Nucleus</keyword>
<dbReference type="GO" id="GO:0000976">
    <property type="term" value="F:transcription cis-regulatory region binding"/>
    <property type="evidence" value="ECO:0007669"/>
    <property type="project" value="InterPro"/>
</dbReference>
<keyword evidence="3" id="KW-0175">Coiled coil</keyword>
<evidence type="ECO:0000313" key="6">
    <source>
        <dbReference type="EMBL" id="OCH96176.1"/>
    </source>
</evidence>
<evidence type="ECO:0000256" key="1">
    <source>
        <dbReference type="ARBA" id="ARBA00004123"/>
    </source>
</evidence>
<evidence type="ECO:0000313" key="7">
    <source>
        <dbReference type="Proteomes" id="UP000250043"/>
    </source>
</evidence>
<gene>
    <name evidence="6" type="ORF">OBBRIDRAFT_883427</name>
</gene>
<feature type="region of interest" description="Disordered" evidence="4">
    <location>
        <begin position="1"/>
        <end position="37"/>
    </location>
</feature>
<feature type="compositionally biased region" description="Polar residues" evidence="4">
    <location>
        <begin position="398"/>
        <end position="407"/>
    </location>
</feature>
<dbReference type="PROSITE" id="PS00036">
    <property type="entry name" value="BZIP_BASIC"/>
    <property type="match status" value="1"/>
</dbReference>
<dbReference type="AlphaFoldDB" id="A0A8E2DV08"/>
<organism evidence="6 7">
    <name type="scientific">Obba rivulosa</name>
    <dbReference type="NCBI Taxonomy" id="1052685"/>
    <lineage>
        <taxon>Eukaryota</taxon>
        <taxon>Fungi</taxon>
        <taxon>Dikarya</taxon>
        <taxon>Basidiomycota</taxon>
        <taxon>Agaricomycotina</taxon>
        <taxon>Agaricomycetes</taxon>
        <taxon>Polyporales</taxon>
        <taxon>Gelatoporiaceae</taxon>
        <taxon>Obba</taxon>
    </lineage>
</organism>
<dbReference type="SUPFAM" id="SSF57959">
    <property type="entry name" value="Leucine zipper domain"/>
    <property type="match status" value="1"/>
</dbReference>
<evidence type="ECO:0000259" key="5">
    <source>
        <dbReference type="PROSITE" id="PS00036"/>
    </source>
</evidence>
<accession>A0A8E2DV08</accession>
<dbReference type="SMART" id="SM00338">
    <property type="entry name" value="BRLZ"/>
    <property type="match status" value="1"/>
</dbReference>
<feature type="coiled-coil region" evidence="3">
    <location>
        <begin position="49"/>
        <end position="90"/>
    </location>
</feature>
<dbReference type="InterPro" id="IPR046347">
    <property type="entry name" value="bZIP_sf"/>
</dbReference>
<dbReference type="InterPro" id="IPR004827">
    <property type="entry name" value="bZIP"/>
</dbReference>
<dbReference type="GO" id="GO:0090575">
    <property type="term" value="C:RNA polymerase II transcription regulator complex"/>
    <property type="evidence" value="ECO:0007669"/>
    <property type="project" value="TreeGrafter"/>
</dbReference>
<dbReference type="PANTHER" id="PTHR40621">
    <property type="entry name" value="TRANSCRIPTION FACTOR KAPC-RELATED"/>
    <property type="match status" value="1"/>
</dbReference>
<dbReference type="InterPro" id="IPR050936">
    <property type="entry name" value="AP-1-like"/>
</dbReference>
<dbReference type="Gene3D" id="1.20.5.170">
    <property type="match status" value="1"/>
</dbReference>
<feature type="domain" description="BZIP" evidence="5">
    <location>
        <begin position="30"/>
        <end position="44"/>
    </location>
</feature>
<dbReference type="EMBL" id="KV722332">
    <property type="protein sequence ID" value="OCH96176.1"/>
    <property type="molecule type" value="Genomic_DNA"/>
</dbReference>
<dbReference type="GO" id="GO:0001228">
    <property type="term" value="F:DNA-binding transcription activator activity, RNA polymerase II-specific"/>
    <property type="evidence" value="ECO:0007669"/>
    <property type="project" value="TreeGrafter"/>
</dbReference>
<dbReference type="PANTHER" id="PTHR40621:SF6">
    <property type="entry name" value="AP-1-LIKE TRANSCRIPTION FACTOR YAP1-RELATED"/>
    <property type="match status" value="1"/>
</dbReference>
<evidence type="ECO:0000256" key="4">
    <source>
        <dbReference type="SAM" id="MobiDB-lite"/>
    </source>
</evidence>
<proteinExistence type="predicted"/>
<keyword evidence="7" id="KW-1185">Reference proteome</keyword>
<feature type="region of interest" description="Disordered" evidence="4">
    <location>
        <begin position="104"/>
        <end position="124"/>
    </location>
</feature>